<dbReference type="AlphaFoldDB" id="A0A9W9GD37"/>
<feature type="compositionally biased region" description="Basic and acidic residues" evidence="1">
    <location>
        <begin position="1"/>
        <end position="15"/>
    </location>
</feature>
<dbReference type="OrthoDB" id="10066232at2759"/>
<reference evidence="2" key="2">
    <citation type="journal article" date="2023" name="IMA Fungus">
        <title>Comparative genomic study of the Penicillium genus elucidates a diverse pangenome and 15 lateral gene transfer events.</title>
        <authorList>
            <person name="Petersen C."/>
            <person name="Sorensen T."/>
            <person name="Nielsen M.R."/>
            <person name="Sondergaard T.E."/>
            <person name="Sorensen J.L."/>
            <person name="Fitzpatrick D.A."/>
            <person name="Frisvad J.C."/>
            <person name="Nielsen K.L."/>
        </authorList>
    </citation>
    <scope>NUCLEOTIDE SEQUENCE</scope>
    <source>
        <strain evidence="2">IBT 30069</strain>
    </source>
</reference>
<keyword evidence="3" id="KW-1185">Reference proteome</keyword>
<reference evidence="2" key="1">
    <citation type="submission" date="2022-11" db="EMBL/GenBank/DDBJ databases">
        <authorList>
            <person name="Petersen C."/>
        </authorList>
    </citation>
    <scope>NUCLEOTIDE SEQUENCE</scope>
    <source>
        <strain evidence="2">IBT 30069</strain>
    </source>
</reference>
<evidence type="ECO:0000313" key="3">
    <source>
        <dbReference type="Proteomes" id="UP001149165"/>
    </source>
</evidence>
<proteinExistence type="predicted"/>
<evidence type="ECO:0008006" key="4">
    <source>
        <dbReference type="Google" id="ProtNLM"/>
    </source>
</evidence>
<protein>
    <recommendedName>
        <fullName evidence="4">Nucleotidyltransferase family protein</fullName>
    </recommendedName>
</protein>
<gene>
    <name evidence="2" type="ORF">N7456_000954</name>
</gene>
<dbReference type="SUPFAM" id="SSF81301">
    <property type="entry name" value="Nucleotidyltransferase"/>
    <property type="match status" value="1"/>
</dbReference>
<dbReference type="InterPro" id="IPR043519">
    <property type="entry name" value="NT_sf"/>
</dbReference>
<accession>A0A9W9GD37</accession>
<dbReference type="EMBL" id="JAPQKH010000001">
    <property type="protein sequence ID" value="KAJ5116606.1"/>
    <property type="molecule type" value="Genomic_DNA"/>
</dbReference>
<sequence length="264" mass="29970">MSSRSEHSRRSEQPRRTSPGVSFEPTDTQKYDHLDAAADAVRKALIRADVECLFIGGYAATLLGSNRLTEDVDMVVSRECLNRLVETGSFARTSDDRLLFQFRGRKVYIDLHVGMSRIKNFPIPQPSVLRSLTVGIGGGTLKSRPLLRDSRLYILHPEILLYTKLIPWARASFSTRQDAVRKAQKHIQDVIAIATWLVTTKCVIEWSKFRGYSNDDFLWLLGYVYRKSTEMRPLVAQIISPDDMKTALTISIDMKRGKSAIFQS</sequence>
<organism evidence="2 3">
    <name type="scientific">Penicillium angulare</name>
    <dbReference type="NCBI Taxonomy" id="116970"/>
    <lineage>
        <taxon>Eukaryota</taxon>
        <taxon>Fungi</taxon>
        <taxon>Dikarya</taxon>
        <taxon>Ascomycota</taxon>
        <taxon>Pezizomycotina</taxon>
        <taxon>Eurotiomycetes</taxon>
        <taxon>Eurotiomycetidae</taxon>
        <taxon>Eurotiales</taxon>
        <taxon>Aspergillaceae</taxon>
        <taxon>Penicillium</taxon>
    </lineage>
</organism>
<name>A0A9W9GD37_9EURO</name>
<comment type="caution">
    <text evidence="2">The sequence shown here is derived from an EMBL/GenBank/DDBJ whole genome shotgun (WGS) entry which is preliminary data.</text>
</comment>
<evidence type="ECO:0000313" key="2">
    <source>
        <dbReference type="EMBL" id="KAJ5116606.1"/>
    </source>
</evidence>
<evidence type="ECO:0000256" key="1">
    <source>
        <dbReference type="SAM" id="MobiDB-lite"/>
    </source>
</evidence>
<dbReference type="Proteomes" id="UP001149165">
    <property type="component" value="Unassembled WGS sequence"/>
</dbReference>
<feature type="region of interest" description="Disordered" evidence="1">
    <location>
        <begin position="1"/>
        <end position="28"/>
    </location>
</feature>